<accession>A0ACB9Z2J1</accession>
<dbReference type="EMBL" id="MU393472">
    <property type="protein sequence ID" value="KAI4865395.1"/>
    <property type="molecule type" value="Genomic_DNA"/>
</dbReference>
<proteinExistence type="predicted"/>
<sequence length="504" mass="54786">MASLLVLPICLLALGLPGVMADVTLFNGAQQAIFEDATSGCLAAFNQSLACDPSVQMLSYDLDRLEFTQDSLTTLCKPSCLSGLLTLDNAVSSACGNYDIEFNGAFLLATQIVDLFIYKYNTSCMADSKGSFCLMVEETWDVGALNSSGTATWPTFTNKTYPDFNNSPDGTPREDLDGNVIDNSDSSPIFNSYGLQLDLSGQDYYQDGIGLDWVGHGWPVTLEYDEYPLEIQCSECFLAQYRFGIESQWGEVYDEVSDQVWNNIRANCNLDWELSPAHNLSTWTTNIGSALTWSYNPTCGQTVVYAPASDDNYTTANDLALANNVPTAALIALNPISWNAVSPGSYCAPESCQVAIVNQTTSAQNYVASNSSLSETQFWAWNNYMDSKNLITGEVVCIGPPGGAYSPVTMPPTTTTTPPPTPTGTVVPAPTQTVEGTTGQCYEWCVVKKDDSCWAIDEQYGITLDYFRSLNTYIDENCDNIWPDYAYCVLGVAVETATAITTPA</sequence>
<keyword evidence="2" id="KW-1185">Reference proteome</keyword>
<dbReference type="Proteomes" id="UP001497700">
    <property type="component" value="Unassembled WGS sequence"/>
</dbReference>
<name>A0ACB9Z2J1_9PEZI</name>
<protein>
    <submittedName>
        <fullName evidence="1">Uncharacterized protein</fullName>
    </submittedName>
</protein>
<gene>
    <name evidence="1" type="ORF">F4820DRAFT_420313</name>
</gene>
<evidence type="ECO:0000313" key="1">
    <source>
        <dbReference type="EMBL" id="KAI4865395.1"/>
    </source>
</evidence>
<reference evidence="1 2" key="1">
    <citation type="journal article" date="2022" name="New Phytol.">
        <title>Ecological generalism drives hyperdiversity of secondary metabolite gene clusters in xylarialean endophytes.</title>
        <authorList>
            <person name="Franco M.E.E."/>
            <person name="Wisecaver J.H."/>
            <person name="Arnold A.E."/>
            <person name="Ju Y.M."/>
            <person name="Slot J.C."/>
            <person name="Ahrendt S."/>
            <person name="Moore L.P."/>
            <person name="Eastman K.E."/>
            <person name="Scott K."/>
            <person name="Konkel Z."/>
            <person name="Mondo S.J."/>
            <person name="Kuo A."/>
            <person name="Hayes R.D."/>
            <person name="Haridas S."/>
            <person name="Andreopoulos B."/>
            <person name="Riley R."/>
            <person name="LaButti K."/>
            <person name="Pangilinan J."/>
            <person name="Lipzen A."/>
            <person name="Amirebrahimi M."/>
            <person name="Yan J."/>
            <person name="Adam C."/>
            <person name="Keymanesh K."/>
            <person name="Ng V."/>
            <person name="Louie K."/>
            <person name="Northen T."/>
            <person name="Drula E."/>
            <person name="Henrissat B."/>
            <person name="Hsieh H.M."/>
            <person name="Youens-Clark K."/>
            <person name="Lutzoni F."/>
            <person name="Miadlikowska J."/>
            <person name="Eastwood D.C."/>
            <person name="Hamelin R.C."/>
            <person name="Grigoriev I.V."/>
            <person name="U'Ren J.M."/>
        </authorList>
    </citation>
    <scope>NUCLEOTIDE SEQUENCE [LARGE SCALE GENOMIC DNA]</scope>
    <source>
        <strain evidence="1 2">CBS 119005</strain>
    </source>
</reference>
<organism evidence="1 2">
    <name type="scientific">Hypoxylon rubiginosum</name>
    <dbReference type="NCBI Taxonomy" id="110542"/>
    <lineage>
        <taxon>Eukaryota</taxon>
        <taxon>Fungi</taxon>
        <taxon>Dikarya</taxon>
        <taxon>Ascomycota</taxon>
        <taxon>Pezizomycotina</taxon>
        <taxon>Sordariomycetes</taxon>
        <taxon>Xylariomycetidae</taxon>
        <taxon>Xylariales</taxon>
        <taxon>Hypoxylaceae</taxon>
        <taxon>Hypoxylon</taxon>
    </lineage>
</organism>
<comment type="caution">
    <text evidence="1">The sequence shown here is derived from an EMBL/GenBank/DDBJ whole genome shotgun (WGS) entry which is preliminary data.</text>
</comment>
<evidence type="ECO:0000313" key="2">
    <source>
        <dbReference type="Proteomes" id="UP001497700"/>
    </source>
</evidence>